<dbReference type="PANTHER" id="PTHR10622:SF12">
    <property type="entry name" value="HET DOMAIN-CONTAINING PROTEIN"/>
    <property type="match status" value="1"/>
</dbReference>
<evidence type="ECO:0008006" key="3">
    <source>
        <dbReference type="Google" id="ProtNLM"/>
    </source>
</evidence>
<dbReference type="AlphaFoldDB" id="A0A6A5Z5V2"/>
<reference evidence="1" key="1">
    <citation type="journal article" date="2020" name="Stud. Mycol.">
        <title>101 Dothideomycetes genomes: a test case for predicting lifestyles and emergence of pathogens.</title>
        <authorList>
            <person name="Haridas S."/>
            <person name="Albert R."/>
            <person name="Binder M."/>
            <person name="Bloem J."/>
            <person name="Labutti K."/>
            <person name="Salamov A."/>
            <person name="Andreopoulos B."/>
            <person name="Baker S."/>
            <person name="Barry K."/>
            <person name="Bills G."/>
            <person name="Bluhm B."/>
            <person name="Cannon C."/>
            <person name="Castanera R."/>
            <person name="Culley D."/>
            <person name="Daum C."/>
            <person name="Ezra D."/>
            <person name="Gonzalez J."/>
            <person name="Henrissat B."/>
            <person name="Kuo A."/>
            <person name="Liang C."/>
            <person name="Lipzen A."/>
            <person name="Lutzoni F."/>
            <person name="Magnuson J."/>
            <person name="Mondo S."/>
            <person name="Nolan M."/>
            <person name="Ohm R."/>
            <person name="Pangilinan J."/>
            <person name="Park H.-J."/>
            <person name="Ramirez L."/>
            <person name="Alfaro M."/>
            <person name="Sun H."/>
            <person name="Tritt A."/>
            <person name="Yoshinaga Y."/>
            <person name="Zwiers L.-H."/>
            <person name="Turgeon B."/>
            <person name="Goodwin S."/>
            <person name="Spatafora J."/>
            <person name="Crous P."/>
            <person name="Grigoriev I."/>
        </authorList>
    </citation>
    <scope>NUCLEOTIDE SEQUENCE</scope>
    <source>
        <strain evidence="1">CBS 627.86</strain>
    </source>
</reference>
<dbReference type="Proteomes" id="UP000799770">
    <property type="component" value="Unassembled WGS sequence"/>
</dbReference>
<sequence>MRLINCKTLELEEFIGPTPYYAILSHTWEKHELSYKDYVSPGPLHLKNGSSKILKTCEVALGDGLLYAWIDTCCI</sequence>
<evidence type="ECO:0000313" key="1">
    <source>
        <dbReference type="EMBL" id="KAF2113701.1"/>
    </source>
</evidence>
<dbReference type="OrthoDB" id="674604at2759"/>
<gene>
    <name evidence="1" type="ORF">BDV96DRAFT_578251</name>
</gene>
<evidence type="ECO:0000313" key="2">
    <source>
        <dbReference type="Proteomes" id="UP000799770"/>
    </source>
</evidence>
<proteinExistence type="predicted"/>
<dbReference type="EMBL" id="ML977327">
    <property type="protein sequence ID" value="KAF2113701.1"/>
    <property type="molecule type" value="Genomic_DNA"/>
</dbReference>
<dbReference type="PANTHER" id="PTHR10622">
    <property type="entry name" value="HET DOMAIN-CONTAINING PROTEIN"/>
    <property type="match status" value="1"/>
</dbReference>
<keyword evidence="2" id="KW-1185">Reference proteome</keyword>
<protein>
    <recommendedName>
        <fullName evidence="3">Heterokaryon incompatibility domain-containing protein</fullName>
    </recommendedName>
</protein>
<name>A0A6A5Z5V2_9PLEO</name>
<accession>A0A6A5Z5V2</accession>
<organism evidence="1 2">
    <name type="scientific">Lophiotrema nucula</name>
    <dbReference type="NCBI Taxonomy" id="690887"/>
    <lineage>
        <taxon>Eukaryota</taxon>
        <taxon>Fungi</taxon>
        <taxon>Dikarya</taxon>
        <taxon>Ascomycota</taxon>
        <taxon>Pezizomycotina</taxon>
        <taxon>Dothideomycetes</taxon>
        <taxon>Pleosporomycetidae</taxon>
        <taxon>Pleosporales</taxon>
        <taxon>Lophiotremataceae</taxon>
        <taxon>Lophiotrema</taxon>
    </lineage>
</organism>